<proteinExistence type="predicted"/>
<accession>A0A6C0HGN7</accession>
<evidence type="ECO:0000313" key="4">
    <source>
        <dbReference type="EMBL" id="QHT79791.1"/>
    </source>
</evidence>
<feature type="coiled-coil region" evidence="1">
    <location>
        <begin position="704"/>
        <end position="735"/>
    </location>
</feature>
<feature type="domain" description="Helicase ATP-binding" evidence="3">
    <location>
        <begin position="431"/>
        <end position="626"/>
    </location>
</feature>
<dbReference type="CDD" id="cd18785">
    <property type="entry name" value="SF2_C"/>
    <property type="match status" value="1"/>
</dbReference>
<dbReference type="SUPFAM" id="SSF52540">
    <property type="entry name" value="P-loop containing nucleoside triphosphate hydrolases"/>
    <property type="match status" value="2"/>
</dbReference>
<dbReference type="Gene3D" id="3.40.50.300">
    <property type="entry name" value="P-loop containing nucleotide triphosphate hydrolases"/>
    <property type="match status" value="2"/>
</dbReference>
<feature type="coiled-coil region" evidence="1">
    <location>
        <begin position="922"/>
        <end position="978"/>
    </location>
</feature>
<dbReference type="InterPro" id="IPR014001">
    <property type="entry name" value="Helicase_ATP-bd"/>
</dbReference>
<dbReference type="InterPro" id="IPR027417">
    <property type="entry name" value="P-loop_NTPase"/>
</dbReference>
<reference evidence="4" key="1">
    <citation type="journal article" date="2020" name="Nature">
        <title>Giant virus diversity and host interactions through global metagenomics.</title>
        <authorList>
            <person name="Schulz F."/>
            <person name="Roux S."/>
            <person name="Paez-Espino D."/>
            <person name="Jungbluth S."/>
            <person name="Walsh D.A."/>
            <person name="Denef V.J."/>
            <person name="McMahon K.D."/>
            <person name="Konstantinidis K.T."/>
            <person name="Eloe-Fadrosh E.A."/>
            <person name="Kyrpides N.C."/>
            <person name="Woyke T."/>
        </authorList>
    </citation>
    <scope>NUCLEOTIDE SEQUENCE</scope>
    <source>
        <strain evidence="4">GVMAG-M-3300023184-105</strain>
    </source>
</reference>
<feature type="compositionally biased region" description="Basic and acidic residues" evidence="2">
    <location>
        <begin position="1041"/>
        <end position="1145"/>
    </location>
</feature>
<dbReference type="AlphaFoldDB" id="A0A6C0HGN7"/>
<dbReference type="EMBL" id="MN739955">
    <property type="protein sequence ID" value="QHT79791.1"/>
    <property type="molecule type" value="Genomic_DNA"/>
</dbReference>
<organism evidence="4">
    <name type="scientific">viral metagenome</name>
    <dbReference type="NCBI Taxonomy" id="1070528"/>
    <lineage>
        <taxon>unclassified sequences</taxon>
        <taxon>metagenomes</taxon>
        <taxon>organismal metagenomes</taxon>
    </lineage>
</organism>
<feature type="region of interest" description="Disordered" evidence="2">
    <location>
        <begin position="1033"/>
        <end position="1168"/>
    </location>
</feature>
<evidence type="ECO:0000259" key="3">
    <source>
        <dbReference type="PROSITE" id="PS51192"/>
    </source>
</evidence>
<evidence type="ECO:0000256" key="1">
    <source>
        <dbReference type="SAM" id="Coils"/>
    </source>
</evidence>
<sequence>MSLSHNSSHSSEDSDNDSIESAISIGDLANNPDLEELVKSKTYFKYDPLCLRKKSNWSKTKNEYKFDTPEFDPIKLNADIHSHSPKLESLLKRIEDLDKRDMERDGRKYKHFIFSDIKSGLYGAKLIAGALLAKGMHLGYSAKANPPKSKKAYQKIELDEDAKLLRTKFNNFYLLSSVAVYDQPISVVMKKAILKKFNERPDNIYGELARIIIMDSGYKEGIDLFDIKYVHIFEPQTTMADQKQVIGRGTRTCGQKGLQFHPTKGWPLYVYIYDIAIPQELQRQMLGSPTLFDLYMKALNIDFRLFNFQHDLERNTVYGSVDYELNRAIHNFAIEPDEDDVMFGGAHRKFVINQKMPKLILGPENPKIDFIVRPPIQHEMSFEETREFVAKYFKDFEWKNVKMENNCVEKKGGASELLNYTPTQGFVQSYFSPENPIKGMLLWHSVGTGKTCSAIAAASSSFERAGYTILWVTRTTLKNDIWKNMFDQVCNENIRELIESGVNIPNEQSKRIRLLSKAWSIRPMSYKQFSNLVRKENSFYDALVKKNGDADPLRKTLLIIDEAHKLYGGEDLSSIERPDMKALVAALQNSYLVSGADSVRLLLMTATPITGNPMELVKLLNLTKPIDQQMPEDFADFSDIYLNEEGRFTVAGERQYLDDIAGRVSYLNREKDARQFSQPIVKFVQSPLVDNIKEVAKLDKQLFREQILGDLADLQKQVEENNKEIDGELKGINAQRFGFLKTKCDELDGKAKKECEKVVRAHIKDIVAEAKDSIQVIKDNIKALKESIKERKSFRKETLGAIKADNSPETMSKLEELKQSMYYTIAHQCGKKITDNKQLEEAVKQLPQVSEIDTKIQKLDDRIENSKQQLQISIHAHKNRLKYIKSITKTDITQDERNLLRKVLREETKKGNVNVKTNTKSINDFEKDIAKEKRQIAKTRKAVVRKIKKQINKTVKEQKKEAKEIEKAEKAEEKIRQKQGIFLKELKSDYLKGLVEKHKPDIERQIDAIHDKYADMAGEKQAAREAKIEKAIHKATQKRQKLIEAEHKKTMKHQKDLAKEAEKAEKEAHKNAEKAAKEAEKRHKEAERLEKEAHKNAEKENKERAKELEKRAKEQERLAKEQEKLEKEAAKEAEKRAKELEKAEKAQAAATKKLQTEQKKLNKTAKNQ</sequence>
<evidence type="ECO:0000256" key="2">
    <source>
        <dbReference type="SAM" id="MobiDB-lite"/>
    </source>
</evidence>
<protein>
    <recommendedName>
        <fullName evidence="3">Helicase ATP-binding domain-containing protein</fullName>
    </recommendedName>
</protein>
<dbReference type="PROSITE" id="PS51192">
    <property type="entry name" value="HELICASE_ATP_BIND_1"/>
    <property type="match status" value="1"/>
</dbReference>
<keyword evidence="1" id="KW-0175">Coiled coil</keyword>
<name>A0A6C0HGN7_9ZZZZ</name>